<dbReference type="EMBL" id="BQKE01000002">
    <property type="protein sequence ID" value="GJM62540.1"/>
    <property type="molecule type" value="Genomic_DNA"/>
</dbReference>
<evidence type="ECO:0000256" key="5">
    <source>
        <dbReference type="PIRSR" id="PIRSR602081-1"/>
    </source>
</evidence>
<evidence type="ECO:0000256" key="1">
    <source>
        <dbReference type="ARBA" id="ARBA00001932"/>
    </source>
</evidence>
<dbReference type="PROSITE" id="PS51257">
    <property type="entry name" value="PROKAR_LIPOPROTEIN"/>
    <property type="match status" value="1"/>
</dbReference>
<dbReference type="GO" id="GO:0003904">
    <property type="term" value="F:deoxyribodipyrimidine photo-lyase activity"/>
    <property type="evidence" value="ECO:0007669"/>
    <property type="project" value="TreeGrafter"/>
</dbReference>
<dbReference type="SUPFAM" id="SSF48173">
    <property type="entry name" value="Cryptochrome/photolyase FAD-binding domain"/>
    <property type="match status" value="1"/>
</dbReference>
<name>A0AAN4W250_9BACT</name>
<dbReference type="Gene3D" id="3.40.50.620">
    <property type="entry name" value="HUPs"/>
    <property type="match status" value="1"/>
</dbReference>
<evidence type="ECO:0000313" key="9">
    <source>
        <dbReference type="Proteomes" id="UP001310022"/>
    </source>
</evidence>
<accession>A0AAN4W250</accession>
<dbReference type="Pfam" id="PF03441">
    <property type="entry name" value="FAD_binding_7"/>
    <property type="match status" value="1"/>
</dbReference>
<dbReference type="Pfam" id="PF00875">
    <property type="entry name" value="DNA_photolyase"/>
    <property type="match status" value="1"/>
</dbReference>
<evidence type="ECO:0000313" key="8">
    <source>
        <dbReference type="EMBL" id="GJM62540.1"/>
    </source>
</evidence>
<dbReference type="PROSITE" id="PS00394">
    <property type="entry name" value="DNA_PHOTOLYASES_1_1"/>
    <property type="match status" value="1"/>
</dbReference>
<dbReference type="Gene3D" id="1.25.40.80">
    <property type="match status" value="1"/>
</dbReference>
<dbReference type="InterPro" id="IPR018394">
    <property type="entry name" value="DNA_photolyase_1_CS_C"/>
</dbReference>
<dbReference type="InterPro" id="IPR014729">
    <property type="entry name" value="Rossmann-like_a/b/a_fold"/>
</dbReference>
<sequence length="490" mass="57792">MAKQKINIVWLKRDLRTQNHAPLAAACASGYPTVILYCFEPKQIAYPDTSLRHLQFIYQSIQVMQTHLPQGVKVSVPYGEAEEVFLFLLHRYEVATVFSYQESGHQLSWDRDKRLMLLFRKFGVVWQEFQRDGIQRGLKDRKFWAVNWRKTMWSPLIRNDFASFKSLTVSLPFPSVEEAMPEVMQYPATYQPAGETYAWKYLKSFVGRRSKHYNQHISKPQKSRASCSRLSTYLAWGNISIAQVVQYVRSHESYPQNRKNLHSFMARLRWHCHFIQKFEMECSYEQKCINRAYERLQYEGKREWLEAWKCGQTGFPLIDACMRCLQTTGWLNFRMRALLVSFLVHHLDVDWKQGVYHLAALFLDYEPGIHYPQFQMQAGTTGINLIRMYNPVKQSWDNDPDGSFIKQWLPELNGLPVTYIHEPWKTPPLLLQEFGVILGADYPWPIVDRASAIARNKTKFWSVRESVFAREESKRIIAKHTNPDRNPWRV</sequence>
<reference evidence="8 9" key="1">
    <citation type="submission" date="2021-12" db="EMBL/GenBank/DDBJ databases">
        <title>Genome sequencing of bacteria with rrn-lacking chromosome and rrn-plasmid.</title>
        <authorList>
            <person name="Anda M."/>
            <person name="Iwasaki W."/>
        </authorList>
    </citation>
    <scope>NUCLEOTIDE SEQUENCE [LARGE SCALE GENOMIC DNA]</scope>
    <source>
        <strain evidence="8 9">NBRC 15940</strain>
    </source>
</reference>
<evidence type="ECO:0000256" key="6">
    <source>
        <dbReference type="RuleBase" id="RU004182"/>
    </source>
</evidence>
<comment type="cofactor">
    <cofactor evidence="5">
        <name>FAD</name>
        <dbReference type="ChEBI" id="CHEBI:57692"/>
    </cofactor>
    <text evidence="5">Binds 1 FAD per subunit.</text>
</comment>
<dbReference type="PANTHER" id="PTHR11455">
    <property type="entry name" value="CRYPTOCHROME"/>
    <property type="match status" value="1"/>
</dbReference>
<evidence type="ECO:0000259" key="7">
    <source>
        <dbReference type="PROSITE" id="PS51645"/>
    </source>
</evidence>
<organism evidence="8 9">
    <name type="scientific">Persicobacter diffluens</name>
    <dbReference type="NCBI Taxonomy" id="981"/>
    <lineage>
        <taxon>Bacteria</taxon>
        <taxon>Pseudomonadati</taxon>
        <taxon>Bacteroidota</taxon>
        <taxon>Cytophagia</taxon>
        <taxon>Cytophagales</taxon>
        <taxon>Persicobacteraceae</taxon>
        <taxon>Persicobacter</taxon>
    </lineage>
</organism>
<keyword evidence="4 6" id="KW-0157">Chromophore</keyword>
<dbReference type="GO" id="GO:0003677">
    <property type="term" value="F:DNA binding"/>
    <property type="evidence" value="ECO:0007669"/>
    <property type="project" value="TreeGrafter"/>
</dbReference>
<keyword evidence="2 5" id="KW-0285">Flavoprotein</keyword>
<dbReference type="GO" id="GO:0006139">
    <property type="term" value="P:nucleobase-containing compound metabolic process"/>
    <property type="evidence" value="ECO:0007669"/>
    <property type="project" value="UniProtKB-ARBA"/>
</dbReference>
<dbReference type="AlphaFoldDB" id="A0AAN4W250"/>
<dbReference type="SUPFAM" id="SSF52425">
    <property type="entry name" value="Cryptochrome/photolyase, N-terminal domain"/>
    <property type="match status" value="1"/>
</dbReference>
<comment type="caution">
    <text evidence="8">The sequence shown here is derived from an EMBL/GenBank/DDBJ whole genome shotgun (WGS) entry which is preliminary data.</text>
</comment>
<keyword evidence="3 5" id="KW-0274">FAD</keyword>
<dbReference type="InterPro" id="IPR005101">
    <property type="entry name" value="Cryptochr/Photolyase_FAD-bd"/>
</dbReference>
<dbReference type="InterPro" id="IPR002081">
    <property type="entry name" value="Cryptochrome/DNA_photolyase_1"/>
</dbReference>
<gene>
    <name evidence="8" type="primary">phrB2</name>
    <name evidence="8" type="ORF">PEDI_30920</name>
</gene>
<dbReference type="GO" id="GO:0009416">
    <property type="term" value="P:response to light stimulus"/>
    <property type="evidence" value="ECO:0007669"/>
    <property type="project" value="TreeGrafter"/>
</dbReference>
<proteinExistence type="inferred from homology"/>
<evidence type="ECO:0000256" key="2">
    <source>
        <dbReference type="ARBA" id="ARBA00022630"/>
    </source>
</evidence>
<dbReference type="InterPro" id="IPR036155">
    <property type="entry name" value="Crypto/Photolyase_N_sf"/>
</dbReference>
<comment type="cofactor">
    <cofactor evidence="1">
        <name>(6R)-5,10-methylene-5,6,7,8-tetrahydrofolate</name>
        <dbReference type="ChEBI" id="CHEBI:15636"/>
    </cofactor>
</comment>
<comment type="similarity">
    <text evidence="6">Belongs to the DNA photolyase family.</text>
</comment>
<evidence type="ECO:0000256" key="4">
    <source>
        <dbReference type="ARBA" id="ARBA00022991"/>
    </source>
</evidence>
<dbReference type="InterPro" id="IPR006050">
    <property type="entry name" value="DNA_photolyase_N"/>
</dbReference>
<dbReference type="InterPro" id="IPR036134">
    <property type="entry name" value="Crypto/Photolyase_FAD-like_sf"/>
</dbReference>
<dbReference type="PRINTS" id="PR00147">
    <property type="entry name" value="DNAPHOTLYASE"/>
</dbReference>
<dbReference type="GO" id="GO:0006950">
    <property type="term" value="P:response to stress"/>
    <property type="evidence" value="ECO:0007669"/>
    <property type="project" value="UniProtKB-ARBA"/>
</dbReference>
<dbReference type="RefSeq" id="WP_338237812.1">
    <property type="nucleotide sequence ID" value="NZ_BQKE01000002.1"/>
</dbReference>
<dbReference type="PROSITE" id="PS51645">
    <property type="entry name" value="PHR_CRY_ALPHA_BETA"/>
    <property type="match status" value="1"/>
</dbReference>
<dbReference type="PANTHER" id="PTHR11455:SF9">
    <property type="entry name" value="CRYPTOCHROME CIRCADIAN CLOCK 5 ISOFORM X1"/>
    <property type="match status" value="1"/>
</dbReference>
<dbReference type="Proteomes" id="UP001310022">
    <property type="component" value="Unassembled WGS sequence"/>
</dbReference>
<feature type="domain" description="Photolyase/cryptochrome alpha/beta" evidence="7">
    <location>
        <begin position="5"/>
        <end position="134"/>
    </location>
</feature>
<feature type="binding site" evidence="5">
    <location>
        <position position="264"/>
    </location>
    <ligand>
        <name>FAD</name>
        <dbReference type="ChEBI" id="CHEBI:57692"/>
    </ligand>
</feature>
<dbReference type="Gene3D" id="1.10.579.10">
    <property type="entry name" value="DNA Cyclobutane Dipyrimidine Photolyase, subunit A, domain 3"/>
    <property type="match status" value="1"/>
</dbReference>
<dbReference type="GO" id="GO:0071949">
    <property type="term" value="F:FAD binding"/>
    <property type="evidence" value="ECO:0007669"/>
    <property type="project" value="TreeGrafter"/>
</dbReference>
<protein>
    <submittedName>
        <fullName evidence="8">FAD-binding protein</fullName>
    </submittedName>
</protein>
<keyword evidence="9" id="KW-1185">Reference proteome</keyword>
<evidence type="ECO:0000256" key="3">
    <source>
        <dbReference type="ARBA" id="ARBA00022827"/>
    </source>
</evidence>
<feature type="binding site" evidence="5">
    <location>
        <position position="213"/>
    </location>
    <ligand>
        <name>FAD</name>
        <dbReference type="ChEBI" id="CHEBI:57692"/>
    </ligand>
</feature>